<dbReference type="InterPro" id="IPR013783">
    <property type="entry name" value="Ig-like_fold"/>
</dbReference>
<evidence type="ECO:0000313" key="3">
    <source>
        <dbReference type="EMBL" id="KAB4315500.1"/>
    </source>
</evidence>
<feature type="signal peptide" evidence="1">
    <location>
        <begin position="1"/>
        <end position="26"/>
    </location>
</feature>
<dbReference type="DNASU" id="1072625"/>
<reference evidence="5" key="2">
    <citation type="submission" date="2022-10" db="EMBL/GenBank/DDBJ databases">
        <title>Human gut microbiome strain richness.</title>
        <authorList>
            <person name="Chen-Liaw A."/>
        </authorList>
    </citation>
    <scope>NUCLEOTIDE SEQUENCE</scope>
    <source>
        <strain evidence="5">1001283st1_A3_1001283B150304_161114</strain>
    </source>
</reference>
<dbReference type="Proteomes" id="UP001217776">
    <property type="component" value="Unassembled WGS sequence"/>
</dbReference>
<dbReference type="Pfam" id="PF13004">
    <property type="entry name" value="BACON"/>
    <property type="match status" value="1"/>
</dbReference>
<dbReference type="EMBL" id="JAQNVG010000002">
    <property type="protein sequence ID" value="MDC2234364.1"/>
    <property type="molecule type" value="Genomic_DNA"/>
</dbReference>
<evidence type="ECO:0000256" key="1">
    <source>
        <dbReference type="SAM" id="SignalP"/>
    </source>
</evidence>
<evidence type="ECO:0000313" key="7">
    <source>
        <dbReference type="Proteomes" id="UP000440614"/>
    </source>
</evidence>
<comment type="caution">
    <text evidence="4">The sequence shown here is derived from an EMBL/GenBank/DDBJ whole genome shotgun (WGS) entry which is preliminary data.</text>
</comment>
<protein>
    <submittedName>
        <fullName evidence="5">BACON domain-containing carbohydrate-binding protein</fullName>
    </submittedName>
    <submittedName>
        <fullName evidence="4">BACON domain-containing protein</fullName>
    </submittedName>
</protein>
<dbReference type="InterPro" id="IPR024361">
    <property type="entry name" value="BACON"/>
</dbReference>
<dbReference type="Proteomes" id="UP000436858">
    <property type="component" value="Unassembled WGS sequence"/>
</dbReference>
<dbReference type="PROSITE" id="PS51257">
    <property type="entry name" value="PROKAR_LIPOPROTEIN"/>
    <property type="match status" value="1"/>
</dbReference>
<dbReference type="GeneID" id="60924424"/>
<dbReference type="EMBL" id="WCRY01000008">
    <property type="protein sequence ID" value="KAB4482891.1"/>
    <property type="molecule type" value="Genomic_DNA"/>
</dbReference>
<dbReference type="Proteomes" id="UP000440614">
    <property type="component" value="Unassembled WGS sequence"/>
</dbReference>
<dbReference type="EMBL" id="WCSY01000002">
    <property type="protein sequence ID" value="KAB4315500.1"/>
    <property type="molecule type" value="Genomic_DNA"/>
</dbReference>
<proteinExistence type="predicted"/>
<dbReference type="Gene3D" id="2.60.40.10">
    <property type="entry name" value="Immunoglobulins"/>
    <property type="match status" value="1"/>
</dbReference>
<evidence type="ECO:0000313" key="4">
    <source>
        <dbReference type="EMBL" id="KAB4482891.1"/>
    </source>
</evidence>
<dbReference type="AlphaFoldDB" id="A0A0P0FLT4"/>
<evidence type="ECO:0000313" key="5">
    <source>
        <dbReference type="EMBL" id="MDC2234364.1"/>
    </source>
</evidence>
<organism evidence="4 6">
    <name type="scientific">Bacteroides thetaiotaomicron</name>
    <dbReference type="NCBI Taxonomy" id="818"/>
    <lineage>
        <taxon>Bacteria</taxon>
        <taxon>Pseudomonadati</taxon>
        <taxon>Bacteroidota</taxon>
        <taxon>Bacteroidia</taxon>
        <taxon>Bacteroidales</taxon>
        <taxon>Bacteroidaceae</taxon>
        <taxon>Bacteroides</taxon>
    </lineage>
</organism>
<dbReference type="RefSeq" id="WP_008767467.1">
    <property type="nucleotide sequence ID" value="NZ_BAABXH010000001.1"/>
</dbReference>
<feature type="domain" description="BACON" evidence="2">
    <location>
        <begin position="58"/>
        <end position="108"/>
    </location>
</feature>
<evidence type="ECO:0000259" key="2">
    <source>
        <dbReference type="Pfam" id="PF13004"/>
    </source>
</evidence>
<dbReference type="CDD" id="cd14948">
    <property type="entry name" value="BACON"/>
    <property type="match status" value="1"/>
</dbReference>
<accession>A0A0P0FLT4</accession>
<feature type="chain" id="PRO_5002964694" evidence="1">
    <location>
        <begin position="27"/>
        <end position="354"/>
    </location>
</feature>
<dbReference type="KEGG" id="btho:Btheta7330_05059"/>
<keyword evidence="1" id="KW-0732">Signal</keyword>
<sequence>MKNILNLYLIIFCLFFVAGCSSDDDAATVKLTIIKSDLDMKASGGTGTVEFAATGTVTATVNADWCQVIEVADHKVSISVDANTGYPGRSAQIVLTDGVSTQQATILQEGAIWKYNRDATYFTLTDAAEEVPVEMSSNLPIQVSIPADASQWLSYEMTSDGFKFIAKENLTGKIRSAIVKVTTGIREIEYALLQYDIDDLLGQWTGVVKVVATAFGINQVLSLEENTQIVKNPGGNGYIFQLPMTRLLGATIVLAVTYQDGALVITTPQQQNYALSDGQGGVMYGSIITKTDDGLYLQGKIILSPVLMNDGQVALAYITDAYMSMGLFKGRVPSTANYAGLSIDFPAILMQYAE</sequence>
<gene>
    <name evidence="4" type="ORF">GAN91_09745</name>
    <name evidence="3" type="ORF">GAO51_02605</name>
    <name evidence="5" type="ORF">PO127_01220</name>
</gene>
<reference evidence="6 7" key="1">
    <citation type="journal article" date="2019" name="Nat. Med.">
        <title>A library of human gut bacterial isolates paired with longitudinal multiomics data enables mechanistic microbiome research.</title>
        <authorList>
            <person name="Poyet M."/>
            <person name="Groussin M."/>
            <person name="Gibbons S.M."/>
            <person name="Avila-Pacheco J."/>
            <person name="Jiang X."/>
            <person name="Kearney S.M."/>
            <person name="Perrotta A.R."/>
            <person name="Berdy B."/>
            <person name="Zhao S."/>
            <person name="Lieberman T.D."/>
            <person name="Swanson P.K."/>
            <person name="Smith M."/>
            <person name="Roesemann S."/>
            <person name="Alexander J.E."/>
            <person name="Rich S.A."/>
            <person name="Livny J."/>
            <person name="Vlamakis H."/>
            <person name="Clish C."/>
            <person name="Bullock K."/>
            <person name="Deik A."/>
            <person name="Scott J."/>
            <person name="Pierce K.A."/>
            <person name="Xavier R.J."/>
            <person name="Alm E.J."/>
        </authorList>
    </citation>
    <scope>NUCLEOTIDE SEQUENCE [LARGE SCALE GENOMIC DNA]</scope>
    <source>
        <strain evidence="4 6">BIOML-A162</strain>
        <strain evidence="3 7">BIOML-A188</strain>
    </source>
</reference>
<accession>C6IJ88</accession>
<evidence type="ECO:0000313" key="6">
    <source>
        <dbReference type="Proteomes" id="UP000436858"/>
    </source>
</evidence>
<name>A0A0P0FLT4_BACT4</name>